<name>A0A538SKY9_UNCEI</name>
<evidence type="ECO:0000313" key="2">
    <source>
        <dbReference type="Proteomes" id="UP000320184"/>
    </source>
</evidence>
<dbReference type="AlphaFoldDB" id="A0A538SKY9"/>
<sequence length="541" mass="59262">MSPPRRVGLRALVLGIAVLWACPVGAQLYEDARRAIDLSPDPLARSPRLLGMGRLSLVIDDPRNRITLWDFAANPTGIGEVDTVSTLEVRPSTASASGIERGVPPAPRSERQFLAAREVRMTYEAWRRTHEGTAYGASGEVGSLRLDHPFSTDVEERSKFAQPTVVPVLTGRMPYVLTERMRYALRIIAAYETSSDRYREFVSNAAGQYADQDGITIGPPDFFTPDEYATRKLGSGAAVSYRFGPSLTAAVGADYLGTRIQGKNNGGRYGSETEEARPYGIGQATLIGRLGPHFEWGADAHGWKSSSEARWVFSISSGPAATPLAGRGHLLDRDEEGSTLRTRARWTLGSFELGAGYNTEYRKIEITAPDAGDLTSFNYFRNVVVHHPNADSLALPDSVVSNASEERGVEVGGGAAWKLPHRKGAVGVEYHWDRRLFQQTVGGRGPRPGGWDVRGGAWYSLTQVLEVRGGYLYRREDHDELSKQNEFVSSTMTLGAGLVPVGARWSFDAGYALEWSNADFDDPGLPHSNQQRLAVRVGWVF</sequence>
<reference evidence="1 2" key="1">
    <citation type="journal article" date="2019" name="Nat. Microbiol.">
        <title>Mediterranean grassland soil C-N compound turnover is dependent on rainfall and depth, and is mediated by genomically divergent microorganisms.</title>
        <authorList>
            <person name="Diamond S."/>
            <person name="Andeer P.F."/>
            <person name="Li Z."/>
            <person name="Crits-Christoph A."/>
            <person name="Burstein D."/>
            <person name="Anantharaman K."/>
            <person name="Lane K.R."/>
            <person name="Thomas B.C."/>
            <person name="Pan C."/>
            <person name="Northen T.R."/>
            <person name="Banfield J.F."/>
        </authorList>
    </citation>
    <scope>NUCLEOTIDE SEQUENCE [LARGE SCALE GENOMIC DNA]</scope>
    <source>
        <strain evidence="1">WS_3</strain>
    </source>
</reference>
<proteinExistence type="predicted"/>
<organism evidence="1 2">
    <name type="scientific">Eiseniibacteriota bacterium</name>
    <dbReference type="NCBI Taxonomy" id="2212470"/>
    <lineage>
        <taxon>Bacteria</taxon>
        <taxon>Candidatus Eiseniibacteriota</taxon>
    </lineage>
</organism>
<dbReference type="EMBL" id="VBOT01000047">
    <property type="protein sequence ID" value="TMQ52043.1"/>
    <property type="molecule type" value="Genomic_DNA"/>
</dbReference>
<dbReference type="Gene3D" id="2.40.160.60">
    <property type="entry name" value="Outer membrane protein transport protein (OMPP1/FadL/TodX)"/>
    <property type="match status" value="1"/>
</dbReference>
<dbReference type="SUPFAM" id="SSF56935">
    <property type="entry name" value="Porins"/>
    <property type="match status" value="1"/>
</dbReference>
<evidence type="ECO:0000313" key="1">
    <source>
        <dbReference type="EMBL" id="TMQ52043.1"/>
    </source>
</evidence>
<accession>A0A538SKY9</accession>
<evidence type="ECO:0008006" key="3">
    <source>
        <dbReference type="Google" id="ProtNLM"/>
    </source>
</evidence>
<gene>
    <name evidence="1" type="ORF">E6K73_03950</name>
</gene>
<protein>
    <recommendedName>
        <fullName evidence="3">DUF3570 domain-containing protein</fullName>
    </recommendedName>
</protein>
<comment type="caution">
    <text evidence="1">The sequence shown here is derived from an EMBL/GenBank/DDBJ whole genome shotgun (WGS) entry which is preliminary data.</text>
</comment>
<dbReference type="Proteomes" id="UP000320184">
    <property type="component" value="Unassembled WGS sequence"/>
</dbReference>